<dbReference type="EMBL" id="JAHJDP010000097">
    <property type="protein sequence ID" value="MBU2692645.1"/>
    <property type="molecule type" value="Genomic_DNA"/>
</dbReference>
<dbReference type="Gene3D" id="2.40.10.220">
    <property type="entry name" value="predicted glycosyltransferase like domains"/>
    <property type="match status" value="1"/>
</dbReference>
<evidence type="ECO:0000259" key="1">
    <source>
        <dbReference type="Pfam" id="PF07238"/>
    </source>
</evidence>
<name>A0A948RX40_UNCEI</name>
<dbReference type="AlphaFoldDB" id="A0A948RX40"/>
<comment type="caution">
    <text evidence="2">The sequence shown here is derived from an EMBL/GenBank/DDBJ whole genome shotgun (WGS) entry which is preliminary data.</text>
</comment>
<organism evidence="2 3">
    <name type="scientific">Eiseniibacteriota bacterium</name>
    <dbReference type="NCBI Taxonomy" id="2212470"/>
    <lineage>
        <taxon>Bacteria</taxon>
        <taxon>Candidatus Eiseniibacteriota</taxon>
    </lineage>
</organism>
<reference evidence="2" key="1">
    <citation type="submission" date="2021-05" db="EMBL/GenBank/DDBJ databases">
        <title>Energy efficiency and biological interactions define the core microbiome of deep oligotrophic groundwater.</title>
        <authorList>
            <person name="Mehrshad M."/>
            <person name="Lopez-Fernandez M."/>
            <person name="Bell E."/>
            <person name="Bernier-Latmani R."/>
            <person name="Bertilsson S."/>
            <person name="Dopson M."/>
        </authorList>
    </citation>
    <scope>NUCLEOTIDE SEQUENCE</scope>
    <source>
        <strain evidence="2">Modern_marine.mb.64</strain>
    </source>
</reference>
<gene>
    <name evidence="2" type="ORF">KJ970_17150</name>
</gene>
<dbReference type="Proteomes" id="UP000777784">
    <property type="component" value="Unassembled WGS sequence"/>
</dbReference>
<sequence>MSPRDKLKRVLEGRFEILDLFSDSSPGNISDRFSSVIGIDRESISDDEVKELFEHFISEGSILRALTLLKILSLNDREGNDLAPLLASLLEREALSDIRPATVDLLATKLLGTNRPSVAWNNLMKTSLIFQAASAGEVDKPQSDWLVCHDETPIQPDAPHGMLLYLRIVNSLPDSSSPVWNRKNTRTKVPMPVYFSLVGHPDSNLKFQKYEAALVDLSPMGMGLQLVDLYGCLKPAELKDRRIRLEIVLPSRKDNVHTFATIMWCKEEEVRGRKMIRFGAKFQEAIPEQVAVIQQLIKQRKRDQQLLWSLWDTKTTNL</sequence>
<feature type="domain" description="PilZ" evidence="1">
    <location>
        <begin position="182"/>
        <end position="298"/>
    </location>
</feature>
<dbReference type="InterPro" id="IPR009875">
    <property type="entry name" value="PilZ_domain"/>
</dbReference>
<dbReference type="Pfam" id="PF07238">
    <property type="entry name" value="PilZ"/>
    <property type="match status" value="1"/>
</dbReference>
<protein>
    <submittedName>
        <fullName evidence="2">PilZ domain-containing protein</fullName>
    </submittedName>
</protein>
<evidence type="ECO:0000313" key="2">
    <source>
        <dbReference type="EMBL" id="MBU2692645.1"/>
    </source>
</evidence>
<accession>A0A948RX40</accession>
<dbReference type="GO" id="GO:0035438">
    <property type="term" value="F:cyclic-di-GMP binding"/>
    <property type="evidence" value="ECO:0007669"/>
    <property type="project" value="InterPro"/>
</dbReference>
<evidence type="ECO:0000313" key="3">
    <source>
        <dbReference type="Proteomes" id="UP000777784"/>
    </source>
</evidence>
<proteinExistence type="predicted"/>